<reference evidence="6 7" key="1">
    <citation type="journal article" date="1991" name="Int. J. Syst. Bacteriol.">
        <title>Description of the erythromycin-producing bacterium Arthrobacter sp. strain NRRL B-3381 as Aeromicrobium erythreum gen. nov., sp. nov.</title>
        <authorList>
            <person name="Miller E.S."/>
            <person name="Woese C.R."/>
            <person name="Brenner S."/>
        </authorList>
    </citation>
    <scope>NUCLEOTIDE SEQUENCE [LARGE SCALE GENOMIC DNA]</scope>
    <source>
        <strain evidence="6 7">AR18</strain>
    </source>
</reference>
<evidence type="ECO:0000256" key="4">
    <source>
        <dbReference type="ARBA" id="ARBA00067972"/>
    </source>
</evidence>
<dbReference type="OrthoDB" id="9791723at2"/>
<comment type="catalytic activity">
    <reaction evidence="2">
        <text>a D-5-monosubstituted hydantoin = a L-5-monosubstituted hydantoin</text>
        <dbReference type="Rhea" id="RHEA:46624"/>
        <dbReference type="ChEBI" id="CHEBI:86339"/>
        <dbReference type="ChEBI" id="CHEBI:86340"/>
        <dbReference type="EC" id="5.1.99.5"/>
    </reaction>
</comment>
<dbReference type="FunFam" id="3.40.50.12500:FF:000001">
    <property type="entry name" value="Putative hydantoin racemase"/>
    <property type="match status" value="1"/>
</dbReference>
<dbReference type="Proteomes" id="UP000067689">
    <property type="component" value="Chromosome"/>
</dbReference>
<dbReference type="GO" id="GO:0036348">
    <property type="term" value="F:hydantoin racemase activity"/>
    <property type="evidence" value="ECO:0007669"/>
    <property type="project" value="UniProtKB-EC"/>
</dbReference>
<keyword evidence="7" id="KW-1185">Reference proteome</keyword>
<dbReference type="PANTHER" id="PTHR28047">
    <property type="entry name" value="PROTEIN DCG1"/>
    <property type="match status" value="1"/>
</dbReference>
<dbReference type="PROSITE" id="PS51257">
    <property type="entry name" value="PROKAR_LIPOPROTEIN"/>
    <property type="match status" value="1"/>
</dbReference>
<dbReference type="PATRIC" id="fig|2041.4.peg.396"/>
<evidence type="ECO:0000313" key="6">
    <source>
        <dbReference type="EMBL" id="ALX03531.1"/>
    </source>
</evidence>
<dbReference type="GO" id="GO:0047661">
    <property type="term" value="F:amino-acid racemase activity"/>
    <property type="evidence" value="ECO:0007669"/>
    <property type="project" value="InterPro"/>
</dbReference>
<dbReference type="Pfam" id="PF01177">
    <property type="entry name" value="Asp_Glu_race"/>
    <property type="match status" value="1"/>
</dbReference>
<dbReference type="EMBL" id="CP011502">
    <property type="protein sequence ID" value="ALX03531.1"/>
    <property type="molecule type" value="Genomic_DNA"/>
</dbReference>
<gene>
    <name evidence="6" type="ORF">AERYTH_01870</name>
</gene>
<dbReference type="RefSeq" id="WP_067853907.1">
    <property type="nucleotide sequence ID" value="NZ_CP011502.1"/>
</dbReference>
<dbReference type="InterPro" id="IPR015942">
    <property type="entry name" value="Asp/Glu/hydantoin_racemase"/>
</dbReference>
<evidence type="ECO:0000256" key="2">
    <source>
        <dbReference type="ARBA" id="ARBA00051635"/>
    </source>
</evidence>
<evidence type="ECO:0000256" key="5">
    <source>
        <dbReference type="ARBA" id="ARBA00093199"/>
    </source>
</evidence>
<accession>A0A0U4C5V3</accession>
<comment type="similarity">
    <text evidence="1">Belongs to the HyuE racemase family.</text>
</comment>
<dbReference type="STRING" id="2041.AERYTH_01870"/>
<sequence length="247" mass="25126">MHIRVINPNTTASMTTAIGACASAVAGPDVVVEAVSPVFGPESIESHVDEALAVPGVLARVAEGEEAGVDGYVVACFGDPGVHAARELARGPVVGIAEAGMRAATYLGRRFSVVTTLQRTVPGIEALTRSYGLADHCGGVHATEIGVVDLEHDPHARERTLELARVALTADGSDVLVLGCAGMTDFAAWLGDELGVPVVDGVAAATTTVVGLVAMGLGTSKAGEFAAPRAKRVSGSWADVDLRLPAP</sequence>
<dbReference type="AlphaFoldDB" id="A0A0U4C5V3"/>
<organism evidence="6 7">
    <name type="scientific">Aeromicrobium erythreum</name>
    <dbReference type="NCBI Taxonomy" id="2041"/>
    <lineage>
        <taxon>Bacteria</taxon>
        <taxon>Bacillati</taxon>
        <taxon>Actinomycetota</taxon>
        <taxon>Actinomycetes</taxon>
        <taxon>Propionibacteriales</taxon>
        <taxon>Nocardioidaceae</taxon>
        <taxon>Aeromicrobium</taxon>
    </lineage>
</organism>
<dbReference type="EC" id="5.1.99.5" evidence="3"/>
<dbReference type="InterPro" id="IPR052186">
    <property type="entry name" value="Hydantoin_racemase-like"/>
</dbReference>
<dbReference type="InterPro" id="IPR053714">
    <property type="entry name" value="Iso_Racemase_Enz_sf"/>
</dbReference>
<name>A0A0U4C5V3_9ACTN</name>
<dbReference type="KEGG" id="aer:AERYTH_01870"/>
<comment type="catalytic activity">
    <reaction evidence="5">
        <text>D-5-benzylhydantoin = L-5-benzylhydantoin</text>
        <dbReference type="Rhea" id="RHEA:83991"/>
        <dbReference type="ChEBI" id="CHEBI:176864"/>
        <dbReference type="ChEBI" id="CHEBI:233540"/>
    </reaction>
</comment>
<dbReference type="Gene3D" id="3.40.50.12500">
    <property type="match status" value="1"/>
</dbReference>
<proteinExistence type="inferred from homology"/>
<evidence type="ECO:0000313" key="7">
    <source>
        <dbReference type="Proteomes" id="UP000067689"/>
    </source>
</evidence>
<protein>
    <recommendedName>
        <fullName evidence="4">Hydantoin racemase</fullName>
        <ecNumber evidence="3">5.1.99.5</ecNumber>
    </recommendedName>
</protein>
<dbReference type="PANTHER" id="PTHR28047:SF5">
    <property type="entry name" value="PROTEIN DCG1"/>
    <property type="match status" value="1"/>
</dbReference>
<evidence type="ECO:0000256" key="3">
    <source>
        <dbReference type="ARBA" id="ARBA00066406"/>
    </source>
</evidence>
<evidence type="ECO:0000256" key="1">
    <source>
        <dbReference type="ARBA" id="ARBA00038414"/>
    </source>
</evidence>